<dbReference type="InterPro" id="IPR036890">
    <property type="entry name" value="HATPase_C_sf"/>
</dbReference>
<evidence type="ECO:0000256" key="6">
    <source>
        <dbReference type="ARBA" id="ARBA00022692"/>
    </source>
</evidence>
<sequence>MFVSIRTKLFILLVLANAVMVAALLTLNAVTFSHSFSSYVAQQESRKLAVLIDTIATRYDVQGNWDWLREDSASWMSVLRQSFSSAELKRMGRSNNRLRLNTEPPGSNSEPENGNGHSNPPPHSDYLGRLRIQDAQNRPILGRGNGTENTLWLDIESPLTGQLVGRLGFQPTARVDAQFDRLFRSRLKGQVVVIGLLAITFAALFALPFSGWLVKPIRRLNRALRQMADGDLTVSVDADRHDELGQLAGQFNRLAVVLEQNHQDRQQWVSDIAHELRTPVAVLMADIEAAQDGVRQIDAAWLTTLHGHSERLNRLINDLHQLSQSDSGTLNYRFEVIDLAELMVETISQYQTNFEQAHIELDWQVPDQPIWVHGDDKRLVQLLTNLLQNTLRYTDGTPDQPGQLRVRLVSVAGQSELSWEDSSPGVGPEDLSKLFDRLYRVDASRSRASGGSGLGLAIVKNIIEAHAASIEATSGRLGGLRLVIRFPAVPEHGR</sequence>
<dbReference type="Pfam" id="PF00512">
    <property type="entry name" value="HisKA"/>
    <property type="match status" value="1"/>
</dbReference>
<gene>
    <name evidence="15" type="primary">baeS</name>
    <name evidence="15" type="ORF">REIFOR_03110</name>
</gene>
<evidence type="ECO:0000256" key="4">
    <source>
        <dbReference type="ARBA" id="ARBA00022553"/>
    </source>
</evidence>
<feature type="domain" description="Histidine kinase" evidence="13">
    <location>
        <begin position="271"/>
        <end position="490"/>
    </location>
</feature>
<feature type="transmembrane region" description="Helical" evidence="12">
    <location>
        <begin position="191"/>
        <end position="214"/>
    </location>
</feature>
<dbReference type="InterPro" id="IPR003660">
    <property type="entry name" value="HAMP_dom"/>
</dbReference>
<dbReference type="SUPFAM" id="SSF158472">
    <property type="entry name" value="HAMP domain-like"/>
    <property type="match status" value="1"/>
</dbReference>
<evidence type="ECO:0000256" key="12">
    <source>
        <dbReference type="SAM" id="Phobius"/>
    </source>
</evidence>
<dbReference type="PANTHER" id="PTHR45436">
    <property type="entry name" value="SENSOR HISTIDINE KINASE YKOH"/>
    <property type="match status" value="1"/>
</dbReference>
<evidence type="ECO:0000256" key="11">
    <source>
        <dbReference type="SAM" id="MobiDB-lite"/>
    </source>
</evidence>
<dbReference type="AlphaFoldDB" id="A0A2K8KWD3"/>
<evidence type="ECO:0000259" key="13">
    <source>
        <dbReference type="PROSITE" id="PS50109"/>
    </source>
</evidence>
<keyword evidence="10 12" id="KW-0472">Membrane</keyword>
<protein>
    <recommendedName>
        <fullName evidence="3">histidine kinase</fullName>
        <ecNumber evidence="3">2.7.13.3</ecNumber>
    </recommendedName>
</protein>
<evidence type="ECO:0000256" key="2">
    <source>
        <dbReference type="ARBA" id="ARBA00004370"/>
    </source>
</evidence>
<dbReference type="EMBL" id="CP011797">
    <property type="protein sequence ID" value="ATX78229.1"/>
    <property type="molecule type" value="Genomic_DNA"/>
</dbReference>
<feature type="compositionally biased region" description="Polar residues" evidence="11">
    <location>
        <begin position="94"/>
        <end position="118"/>
    </location>
</feature>
<evidence type="ECO:0000256" key="1">
    <source>
        <dbReference type="ARBA" id="ARBA00000085"/>
    </source>
</evidence>
<dbReference type="InterPro" id="IPR003594">
    <property type="entry name" value="HATPase_dom"/>
</dbReference>
<keyword evidence="4" id="KW-0597">Phosphoprotein</keyword>
<evidence type="ECO:0000256" key="8">
    <source>
        <dbReference type="ARBA" id="ARBA00022989"/>
    </source>
</evidence>
<dbReference type="Pfam" id="PF02518">
    <property type="entry name" value="HATPase_c"/>
    <property type="match status" value="1"/>
</dbReference>
<evidence type="ECO:0000313" key="15">
    <source>
        <dbReference type="EMBL" id="ATX78229.1"/>
    </source>
</evidence>
<dbReference type="SMART" id="SM00387">
    <property type="entry name" value="HATPase_c"/>
    <property type="match status" value="1"/>
</dbReference>
<evidence type="ECO:0000256" key="7">
    <source>
        <dbReference type="ARBA" id="ARBA00022777"/>
    </source>
</evidence>
<evidence type="ECO:0000313" key="16">
    <source>
        <dbReference type="Proteomes" id="UP000229757"/>
    </source>
</evidence>
<dbReference type="SUPFAM" id="SSF55874">
    <property type="entry name" value="ATPase domain of HSP90 chaperone/DNA topoisomerase II/histidine kinase"/>
    <property type="match status" value="1"/>
</dbReference>
<keyword evidence="8 12" id="KW-1133">Transmembrane helix</keyword>
<keyword evidence="7 15" id="KW-0418">Kinase</keyword>
<accession>A0A2K8KWD3</accession>
<dbReference type="CDD" id="cd06225">
    <property type="entry name" value="HAMP"/>
    <property type="match status" value="1"/>
</dbReference>
<reference evidence="15 16" key="1">
    <citation type="journal article" date="2017" name="Environ. Microbiol.">
        <title>Genomic and physiological analyses of 'Reinekea forsetii' reveal a versatile opportunistic lifestyle during spring algae blooms.</title>
        <authorList>
            <person name="Avci B."/>
            <person name="Hahnke R.L."/>
            <person name="Chafee M."/>
            <person name="Fischer T."/>
            <person name="Gruber-Vodicka H."/>
            <person name="Tegetmeyer H.E."/>
            <person name="Harder J."/>
            <person name="Fuchs B.M."/>
            <person name="Amann R.I."/>
            <person name="Teeling H."/>
        </authorList>
    </citation>
    <scope>NUCLEOTIDE SEQUENCE [LARGE SCALE GENOMIC DNA]</scope>
    <source>
        <strain evidence="15 16">Hel1_31_D35</strain>
    </source>
</reference>
<dbReference type="SUPFAM" id="SSF47384">
    <property type="entry name" value="Homodimeric domain of signal transducing histidine kinase"/>
    <property type="match status" value="1"/>
</dbReference>
<evidence type="ECO:0000256" key="9">
    <source>
        <dbReference type="ARBA" id="ARBA00023012"/>
    </source>
</evidence>
<dbReference type="Gene3D" id="6.10.340.10">
    <property type="match status" value="1"/>
</dbReference>
<feature type="region of interest" description="Disordered" evidence="11">
    <location>
        <begin position="94"/>
        <end position="126"/>
    </location>
</feature>
<dbReference type="PROSITE" id="PS50109">
    <property type="entry name" value="HIS_KIN"/>
    <property type="match status" value="1"/>
</dbReference>
<comment type="catalytic activity">
    <reaction evidence="1">
        <text>ATP + protein L-histidine = ADP + protein N-phospho-L-histidine.</text>
        <dbReference type="EC" id="2.7.13.3"/>
    </reaction>
</comment>
<evidence type="ECO:0000256" key="5">
    <source>
        <dbReference type="ARBA" id="ARBA00022679"/>
    </source>
</evidence>
<evidence type="ECO:0000259" key="14">
    <source>
        <dbReference type="PROSITE" id="PS50885"/>
    </source>
</evidence>
<evidence type="ECO:0000256" key="3">
    <source>
        <dbReference type="ARBA" id="ARBA00012438"/>
    </source>
</evidence>
<dbReference type="PROSITE" id="PS50885">
    <property type="entry name" value="HAMP"/>
    <property type="match status" value="1"/>
</dbReference>
<dbReference type="Proteomes" id="UP000229757">
    <property type="component" value="Chromosome"/>
</dbReference>
<dbReference type="PANTHER" id="PTHR45436:SF5">
    <property type="entry name" value="SENSOR HISTIDINE KINASE TRCS"/>
    <property type="match status" value="1"/>
</dbReference>
<keyword evidence="9" id="KW-0902">Two-component regulatory system</keyword>
<dbReference type="InterPro" id="IPR005467">
    <property type="entry name" value="His_kinase_dom"/>
</dbReference>
<feature type="domain" description="HAMP" evidence="14">
    <location>
        <begin position="211"/>
        <end position="263"/>
    </location>
</feature>
<dbReference type="GO" id="GO:0005886">
    <property type="term" value="C:plasma membrane"/>
    <property type="evidence" value="ECO:0007669"/>
    <property type="project" value="UniProtKB-ARBA"/>
</dbReference>
<dbReference type="InterPro" id="IPR036097">
    <property type="entry name" value="HisK_dim/P_sf"/>
</dbReference>
<dbReference type="KEGG" id="rfo:REIFOR_03110"/>
<dbReference type="Gene3D" id="3.30.565.10">
    <property type="entry name" value="Histidine kinase-like ATPase, C-terminal domain"/>
    <property type="match status" value="1"/>
</dbReference>
<dbReference type="SMART" id="SM00304">
    <property type="entry name" value="HAMP"/>
    <property type="match status" value="1"/>
</dbReference>
<keyword evidence="5" id="KW-0808">Transferase</keyword>
<organism evidence="15 16">
    <name type="scientific">Reinekea forsetii</name>
    <dbReference type="NCBI Taxonomy" id="1336806"/>
    <lineage>
        <taxon>Bacteria</taxon>
        <taxon>Pseudomonadati</taxon>
        <taxon>Pseudomonadota</taxon>
        <taxon>Gammaproteobacteria</taxon>
        <taxon>Oceanospirillales</taxon>
        <taxon>Saccharospirillaceae</taxon>
        <taxon>Reinekea</taxon>
    </lineage>
</organism>
<dbReference type="SMART" id="SM00388">
    <property type="entry name" value="HisKA"/>
    <property type="match status" value="1"/>
</dbReference>
<evidence type="ECO:0000256" key="10">
    <source>
        <dbReference type="ARBA" id="ARBA00023136"/>
    </source>
</evidence>
<dbReference type="OrthoDB" id="9804645at2"/>
<dbReference type="InterPro" id="IPR050428">
    <property type="entry name" value="TCS_sensor_his_kinase"/>
</dbReference>
<dbReference type="GO" id="GO:0000155">
    <property type="term" value="F:phosphorelay sensor kinase activity"/>
    <property type="evidence" value="ECO:0007669"/>
    <property type="project" value="InterPro"/>
</dbReference>
<dbReference type="Pfam" id="PF00672">
    <property type="entry name" value="HAMP"/>
    <property type="match status" value="1"/>
</dbReference>
<comment type="subcellular location">
    <subcellularLocation>
        <location evidence="2">Membrane</location>
    </subcellularLocation>
</comment>
<name>A0A2K8KWD3_9GAMM</name>
<proteinExistence type="predicted"/>
<dbReference type="InterPro" id="IPR003661">
    <property type="entry name" value="HisK_dim/P_dom"/>
</dbReference>
<keyword evidence="16" id="KW-1185">Reference proteome</keyword>
<dbReference type="EC" id="2.7.13.3" evidence="3"/>
<dbReference type="Gene3D" id="1.10.287.130">
    <property type="match status" value="1"/>
</dbReference>
<dbReference type="InterPro" id="IPR004358">
    <property type="entry name" value="Sig_transdc_His_kin-like_C"/>
</dbReference>
<dbReference type="FunFam" id="3.30.565.10:FF:000006">
    <property type="entry name" value="Sensor histidine kinase WalK"/>
    <property type="match status" value="1"/>
</dbReference>
<keyword evidence="6 12" id="KW-0812">Transmembrane</keyword>
<dbReference type="RefSeq" id="WP_100258433.1">
    <property type="nucleotide sequence ID" value="NZ_CP011797.1"/>
</dbReference>
<dbReference type="CDD" id="cd00082">
    <property type="entry name" value="HisKA"/>
    <property type="match status" value="1"/>
</dbReference>
<dbReference type="PRINTS" id="PR00344">
    <property type="entry name" value="BCTRLSENSOR"/>
</dbReference>